<protein>
    <submittedName>
        <fullName evidence="2">Uncharacterized protein</fullName>
    </submittedName>
</protein>
<accession>A0AAN7ZY15</accession>
<gene>
    <name evidence="2" type="ORF">RI543_002071</name>
</gene>
<organism evidence="2 3">
    <name type="scientific">Arxiozyma heterogenica</name>
    <dbReference type="NCBI Taxonomy" id="278026"/>
    <lineage>
        <taxon>Eukaryota</taxon>
        <taxon>Fungi</taxon>
        <taxon>Dikarya</taxon>
        <taxon>Ascomycota</taxon>
        <taxon>Saccharomycotina</taxon>
        <taxon>Saccharomycetes</taxon>
        <taxon>Saccharomycetales</taxon>
        <taxon>Saccharomycetaceae</taxon>
        <taxon>Arxiozyma</taxon>
    </lineage>
</organism>
<sequence length="478" mass="56220">MASLNYIEKWMVKCNNNIRTEYEICRKQLDTILDKVEAVENLDRLIKDGSEREENEPVDGTRLLIQLLECLTFFLCDTTILDEQKRRLELNLNKIWTYLDTKEVEETDIIINTMILHLKPHLLRIKNDKTIKQGNRNVGLNPKLGLFMEEDNLRNEWYQNNETRYIGLFYFILSKLQHKDISGNLSWIIPGILNFMDDTDHLEEIKLPSIQLFYQLLICFNKNNNTSSGSSSSSTCNNSNNKGLGRWIQVQDTGIFPLFEPILKNMLFFTPPSFKPEDTLRIWSTVFPTLIKLYQLQTNSYSPTKFDKYQYNSMLVQLANEVILQHSIPRCEGFKYEKLLLFAINQLITILRLLDAASLIIFQRIIYVIGETMVKDPFFTLFDSIVDKIIEFIKILIVELIPKERIEAHRYDIMGLIIMITIKCETEGKLGKDRLKCLHDLIRQMEVKSVNVSQIKDYLIKEDYHKDIIIKLFRYKDI</sequence>
<name>A0AAN7ZY15_9SACH</name>
<dbReference type="GO" id="GO:0110078">
    <property type="term" value="C:TTT Hsp90 cochaperone complex"/>
    <property type="evidence" value="ECO:0007669"/>
    <property type="project" value="InterPro"/>
</dbReference>
<comment type="similarity">
    <text evidence="1">Belongs to the TTI2 family.</text>
</comment>
<dbReference type="AlphaFoldDB" id="A0AAN7ZY15"/>
<dbReference type="InterPro" id="IPR018870">
    <property type="entry name" value="Tti2"/>
</dbReference>
<dbReference type="Proteomes" id="UP001306508">
    <property type="component" value="Unassembled WGS sequence"/>
</dbReference>
<proteinExistence type="inferred from homology"/>
<comment type="caution">
    <text evidence="2">The sequence shown here is derived from an EMBL/GenBank/DDBJ whole genome shotgun (WGS) entry which is preliminary data.</text>
</comment>
<dbReference type="EMBL" id="JAWIZZ010000041">
    <property type="protein sequence ID" value="KAK5780316.1"/>
    <property type="molecule type" value="Genomic_DNA"/>
</dbReference>
<evidence type="ECO:0000313" key="3">
    <source>
        <dbReference type="Proteomes" id="UP001306508"/>
    </source>
</evidence>
<dbReference type="Pfam" id="PF10521">
    <property type="entry name" value="Tti2"/>
    <property type="match status" value="1"/>
</dbReference>
<keyword evidence="3" id="KW-1185">Reference proteome</keyword>
<reference evidence="3" key="1">
    <citation type="submission" date="2023-07" db="EMBL/GenBank/DDBJ databases">
        <title>A draft genome of Kazachstania heterogenica Y-27499.</title>
        <authorList>
            <person name="Donic C."/>
            <person name="Kralova J.S."/>
            <person name="Fidel L."/>
            <person name="Ben-Dor S."/>
            <person name="Jung S."/>
        </authorList>
    </citation>
    <scope>NUCLEOTIDE SEQUENCE [LARGE SCALE GENOMIC DNA]</scope>
    <source>
        <strain evidence="3">Y27499</strain>
    </source>
</reference>
<evidence type="ECO:0000256" key="1">
    <source>
        <dbReference type="ARBA" id="ARBA00034736"/>
    </source>
</evidence>
<evidence type="ECO:0000313" key="2">
    <source>
        <dbReference type="EMBL" id="KAK5780316.1"/>
    </source>
</evidence>